<reference evidence="1 2" key="1">
    <citation type="journal article" date="2019" name="bioRxiv">
        <title>Genomics, evolutionary history and diagnostics of the Alternaria alternata species group including apple and Asian pear pathotypes.</title>
        <authorList>
            <person name="Armitage A.D."/>
            <person name="Cockerton H.M."/>
            <person name="Sreenivasaprasad S."/>
            <person name="Woodhall J.W."/>
            <person name="Lane C.R."/>
            <person name="Harrison R.J."/>
            <person name="Clarkson J.P."/>
        </authorList>
    </citation>
    <scope>NUCLEOTIDE SEQUENCE [LARGE SCALE GENOMIC DNA]</scope>
    <source>
        <strain evidence="1 2">FERA 650</strain>
    </source>
</reference>
<name>A0ACB6F7W7_9PLEO</name>
<keyword evidence="2" id="KW-1185">Reference proteome</keyword>
<organism evidence="1 2">
    <name type="scientific">Alternaria gaisen</name>
    <dbReference type="NCBI Taxonomy" id="167740"/>
    <lineage>
        <taxon>Eukaryota</taxon>
        <taxon>Fungi</taxon>
        <taxon>Dikarya</taxon>
        <taxon>Ascomycota</taxon>
        <taxon>Pezizomycotina</taxon>
        <taxon>Dothideomycetes</taxon>
        <taxon>Pleosporomycetidae</taxon>
        <taxon>Pleosporales</taxon>
        <taxon>Pleosporineae</taxon>
        <taxon>Pleosporaceae</taxon>
        <taxon>Alternaria</taxon>
        <taxon>Alternaria sect. Alternaria</taxon>
    </lineage>
</organism>
<evidence type="ECO:0000313" key="2">
    <source>
        <dbReference type="Proteomes" id="UP000293547"/>
    </source>
</evidence>
<gene>
    <name evidence="1" type="ORF">AG0111_0g11327</name>
</gene>
<dbReference type="EMBL" id="PDWZ02000013">
    <property type="protein sequence ID" value="KAB2100477.1"/>
    <property type="molecule type" value="Genomic_DNA"/>
</dbReference>
<accession>A0ACB6F7W7</accession>
<sequence length="79" mass="8805">MSVWGNIRELHGRILTHSCTAITGLHCIIEHFGADRLAGHLNRSHASTLLASQTNQCAILQSNKVYDNDAMMSRPHRLI</sequence>
<evidence type="ECO:0000313" key="1">
    <source>
        <dbReference type="EMBL" id="KAB2100477.1"/>
    </source>
</evidence>
<comment type="caution">
    <text evidence="1">The sequence shown here is derived from an EMBL/GenBank/DDBJ whole genome shotgun (WGS) entry which is preliminary data.</text>
</comment>
<dbReference type="Proteomes" id="UP000293547">
    <property type="component" value="Unassembled WGS sequence"/>
</dbReference>
<protein>
    <submittedName>
        <fullName evidence="1">Uncharacterized protein</fullName>
    </submittedName>
</protein>
<proteinExistence type="predicted"/>